<dbReference type="InterPro" id="IPR002477">
    <property type="entry name" value="Peptidoglycan-bd-like"/>
</dbReference>
<gene>
    <name evidence="3" type="ORF">EDC25_12538</name>
</gene>
<protein>
    <submittedName>
        <fullName evidence="3">Putative peptidoglycan binding protein</fullName>
    </submittedName>
</protein>
<dbReference type="AlphaFoldDB" id="A0A4R3L2I5"/>
<evidence type="ECO:0000256" key="1">
    <source>
        <dbReference type="SAM" id="SignalP"/>
    </source>
</evidence>
<dbReference type="InterPro" id="IPR036365">
    <property type="entry name" value="PGBD-like_sf"/>
</dbReference>
<name>A0A4R3L2I5_9GAMM</name>
<organism evidence="3 4">
    <name type="scientific">Pseudofulvimonas gallinarii</name>
    <dbReference type="NCBI Taxonomy" id="634155"/>
    <lineage>
        <taxon>Bacteria</taxon>
        <taxon>Pseudomonadati</taxon>
        <taxon>Pseudomonadota</taxon>
        <taxon>Gammaproteobacteria</taxon>
        <taxon>Lysobacterales</taxon>
        <taxon>Rhodanobacteraceae</taxon>
        <taxon>Pseudofulvimonas</taxon>
    </lineage>
</organism>
<dbReference type="InterPro" id="IPR036366">
    <property type="entry name" value="PGBDSf"/>
</dbReference>
<feature type="domain" description="Peptidoglycan binding-like" evidence="2">
    <location>
        <begin position="180"/>
        <end position="234"/>
    </location>
</feature>
<proteinExistence type="predicted"/>
<sequence length="396" mass="42352">MMKLRTLAVTVALTMSVSLYACENHADASHGHWDGSDPSAQAFDPSVDASHDWLAAAAAGPSTADLVAAREALAARLTADEDVIEIGYDADETPWALVLGGYCEADDNCVQYTRRLSLAQPVEGSDEAGPGEDLAKQRQVTQDDGLSIYPKALPNLHMAYVVIQAQVEPFRGNQPGLNGDPSVKLVQQALNAKNISTTVDGWYGNGTTAAYATWQRRLGFTGLDATGIPGPTSLTSLGQNRFVVTNRITVGSRTTFSGKAVNQRTRSMLLEAQRLFGRSITVTQGSYNAGGVSASAGTHGGGGVVDISVSGLSETQRWQLVRSLRRVGFAAWYRTPSQGPWNAHIHAVAIGDTDMSLSARNQVADYYVGKNGLANHAADNTPSAYRVAFTWWEKYN</sequence>
<feature type="chain" id="PRO_5020564443" evidence="1">
    <location>
        <begin position="22"/>
        <end position="396"/>
    </location>
</feature>
<dbReference type="Proteomes" id="UP000294599">
    <property type="component" value="Unassembled WGS sequence"/>
</dbReference>
<dbReference type="EMBL" id="SMAF01000025">
    <property type="protein sequence ID" value="TCS93783.1"/>
    <property type="molecule type" value="Genomic_DNA"/>
</dbReference>
<reference evidence="3 4" key="1">
    <citation type="submission" date="2019-03" db="EMBL/GenBank/DDBJ databases">
        <title>Genomic Encyclopedia of Type Strains, Phase IV (KMG-IV): sequencing the most valuable type-strain genomes for metagenomic binning, comparative biology and taxonomic classification.</title>
        <authorList>
            <person name="Goeker M."/>
        </authorList>
    </citation>
    <scope>NUCLEOTIDE SEQUENCE [LARGE SCALE GENOMIC DNA]</scope>
    <source>
        <strain evidence="3 4">DSM 21944</strain>
    </source>
</reference>
<evidence type="ECO:0000313" key="3">
    <source>
        <dbReference type="EMBL" id="TCS93783.1"/>
    </source>
</evidence>
<keyword evidence="4" id="KW-1185">Reference proteome</keyword>
<evidence type="ECO:0000313" key="4">
    <source>
        <dbReference type="Proteomes" id="UP000294599"/>
    </source>
</evidence>
<dbReference type="Gene3D" id="1.10.101.10">
    <property type="entry name" value="PGBD-like superfamily/PGBD"/>
    <property type="match status" value="1"/>
</dbReference>
<comment type="caution">
    <text evidence="3">The sequence shown here is derived from an EMBL/GenBank/DDBJ whole genome shotgun (WGS) entry which is preliminary data.</text>
</comment>
<evidence type="ECO:0000259" key="2">
    <source>
        <dbReference type="Pfam" id="PF01471"/>
    </source>
</evidence>
<keyword evidence="1" id="KW-0732">Signal</keyword>
<accession>A0A4R3L2I5</accession>
<dbReference type="SUPFAM" id="SSF47090">
    <property type="entry name" value="PGBD-like"/>
    <property type="match status" value="1"/>
</dbReference>
<dbReference type="PROSITE" id="PS51257">
    <property type="entry name" value="PROKAR_LIPOPROTEIN"/>
    <property type="match status" value="1"/>
</dbReference>
<feature type="signal peptide" evidence="1">
    <location>
        <begin position="1"/>
        <end position="21"/>
    </location>
</feature>
<dbReference type="Pfam" id="PF01471">
    <property type="entry name" value="PG_binding_1"/>
    <property type="match status" value="1"/>
</dbReference>